<dbReference type="Proteomes" id="UP000094669">
    <property type="component" value="Unassembled WGS sequence"/>
</dbReference>
<dbReference type="RefSeq" id="WP_010414861.1">
    <property type="nucleotide sequence ID" value="NZ_MCRM02000009.1"/>
</dbReference>
<keyword evidence="2" id="KW-0808">Transferase</keyword>
<accession>A0ABX4YIC8</accession>
<dbReference type="InterPro" id="IPR002575">
    <property type="entry name" value="Aminoglycoside_PTrfase"/>
</dbReference>
<reference evidence="2" key="1">
    <citation type="submission" date="2018-01" db="EMBL/GenBank/DDBJ databases">
        <title>Genomic characterization of Leptospira inadai serogroup Lyme isolated from captured rat in Brazil and comparative analysis with human reference strain.</title>
        <authorList>
            <person name="Moreno L.Z."/>
            <person name="Loureiro A.P."/>
            <person name="Miraglia F."/>
            <person name="Kremer F.S."/>
            <person name="Eslabao M.R."/>
            <person name="Dellagostin O.A."/>
            <person name="Lilenbaum W."/>
            <person name="Moreno A.M."/>
        </authorList>
    </citation>
    <scope>NUCLEOTIDE SEQUENCE [LARGE SCALE GENOMIC DNA]</scope>
    <source>
        <strain evidence="2">M34/99</strain>
    </source>
</reference>
<keyword evidence="2" id="KW-0723">Serine/threonine-protein kinase</keyword>
<sequence>MSQSIGEAELRFLAKDGKFPNKVESLTPEASNRRYYRIFYPDETLVLCKDTQFQHDFIDVGNFLRSHGFRVPEVYKTDIIHHLTLLSDEGDRDLSFIKDDGEYRDYLVKSIELLVKLQKLETEAPVSGREFDYEKLNYENRFTFSAFGRFSKLFGIESELRPEVNIFIEEASSFLSDYKLKVFCHRDFHARNLMLNSEKQITMIDFQDARMGTPFYDLSSLLYDAYRPIPFAMRQGLFLLFLKLSETDYPKPKECFYLQSLQRSYKALGSYFMLVADKGQDKYRESIIACLDNLLEIVQVGLFPDQLFVFFHFLRKELLSNHSFMEKIDR</sequence>
<dbReference type="Gene3D" id="3.30.200.20">
    <property type="entry name" value="Phosphorylase Kinase, domain 1"/>
    <property type="match status" value="1"/>
</dbReference>
<protein>
    <submittedName>
        <fullName evidence="2">Serine/threonine protein kinase</fullName>
    </submittedName>
</protein>
<dbReference type="Gene3D" id="3.90.1200.10">
    <property type="match status" value="1"/>
</dbReference>
<dbReference type="Pfam" id="PF01636">
    <property type="entry name" value="APH"/>
    <property type="match status" value="1"/>
</dbReference>
<name>A0ABX4YIC8_9LEPT</name>
<keyword evidence="2" id="KW-0418">Kinase</keyword>
<evidence type="ECO:0000313" key="2">
    <source>
        <dbReference type="EMBL" id="PNV75026.1"/>
    </source>
</evidence>
<dbReference type="GO" id="GO:0004674">
    <property type="term" value="F:protein serine/threonine kinase activity"/>
    <property type="evidence" value="ECO:0007669"/>
    <property type="project" value="UniProtKB-KW"/>
</dbReference>
<organism evidence="2 3">
    <name type="scientific">Leptospira inadai serovar Lyme</name>
    <dbReference type="NCBI Taxonomy" id="293084"/>
    <lineage>
        <taxon>Bacteria</taxon>
        <taxon>Pseudomonadati</taxon>
        <taxon>Spirochaetota</taxon>
        <taxon>Spirochaetia</taxon>
        <taxon>Leptospirales</taxon>
        <taxon>Leptospiraceae</taxon>
        <taxon>Leptospira</taxon>
    </lineage>
</organism>
<keyword evidence="3" id="KW-1185">Reference proteome</keyword>
<feature type="domain" description="Aminoglycoside phosphotransferase" evidence="1">
    <location>
        <begin position="26"/>
        <end position="242"/>
    </location>
</feature>
<comment type="caution">
    <text evidence="2">The sequence shown here is derived from an EMBL/GenBank/DDBJ whole genome shotgun (WGS) entry which is preliminary data.</text>
</comment>
<gene>
    <name evidence="2" type="ORF">BES34_010680</name>
</gene>
<dbReference type="EMBL" id="MCRM02000009">
    <property type="protein sequence ID" value="PNV75026.1"/>
    <property type="molecule type" value="Genomic_DNA"/>
</dbReference>
<evidence type="ECO:0000313" key="3">
    <source>
        <dbReference type="Proteomes" id="UP000094669"/>
    </source>
</evidence>
<dbReference type="InterPro" id="IPR011009">
    <property type="entry name" value="Kinase-like_dom_sf"/>
</dbReference>
<evidence type="ECO:0000259" key="1">
    <source>
        <dbReference type="Pfam" id="PF01636"/>
    </source>
</evidence>
<proteinExistence type="predicted"/>
<dbReference type="SUPFAM" id="SSF56112">
    <property type="entry name" value="Protein kinase-like (PK-like)"/>
    <property type="match status" value="1"/>
</dbReference>